<comment type="caution">
    <text evidence="1">The sequence shown here is derived from an EMBL/GenBank/DDBJ whole genome shotgun (WGS) entry which is preliminary data.</text>
</comment>
<organism evidence="1 2">
    <name type="scientific">Tetraparma gracilis</name>
    <dbReference type="NCBI Taxonomy" id="2962635"/>
    <lineage>
        <taxon>Eukaryota</taxon>
        <taxon>Sar</taxon>
        <taxon>Stramenopiles</taxon>
        <taxon>Ochrophyta</taxon>
        <taxon>Bolidophyceae</taxon>
        <taxon>Parmales</taxon>
        <taxon>Triparmaceae</taxon>
        <taxon>Tetraparma</taxon>
    </lineage>
</organism>
<dbReference type="Proteomes" id="UP001165060">
    <property type="component" value="Unassembled WGS sequence"/>
</dbReference>
<reference evidence="1 2" key="1">
    <citation type="journal article" date="2023" name="Commun. Biol.">
        <title>Genome analysis of Parmales, the sister group of diatoms, reveals the evolutionary specialization of diatoms from phago-mixotrophs to photoautotrophs.</title>
        <authorList>
            <person name="Ban H."/>
            <person name="Sato S."/>
            <person name="Yoshikawa S."/>
            <person name="Yamada K."/>
            <person name="Nakamura Y."/>
            <person name="Ichinomiya M."/>
            <person name="Sato N."/>
            <person name="Blanc-Mathieu R."/>
            <person name="Endo H."/>
            <person name="Kuwata A."/>
            <person name="Ogata H."/>
        </authorList>
    </citation>
    <scope>NUCLEOTIDE SEQUENCE [LARGE SCALE GENOMIC DNA]</scope>
</reference>
<evidence type="ECO:0008006" key="3">
    <source>
        <dbReference type="Google" id="ProtNLM"/>
    </source>
</evidence>
<protein>
    <recommendedName>
        <fullName evidence="3">F-box domain-containing protein</fullName>
    </recommendedName>
</protein>
<proteinExistence type="predicted"/>
<sequence length="348" mass="38547">MLLDSLNPEVLLGISSFLSLASLSSLSLTRRSVGAELRRPLLRVREAFRLCREEVRLRSAAQAYMAQYRVGRSPFATPLFSLRTDVVLHISSFLPLPSLPSLSLACRSIAEDLRSLPALWDEAAAREQPQLRHLLKNAGQRGSAAERHAKRAERGEMRLWPVKAALSGTDPDLKLSFDIPPGGIVGSFDASECTEEQLNALVADSTMVSSNHAYAEREANSEALPSLEIDFNLVVTDLRTGDSVTCVNEVVVEEWLEGVYATLHYSFIDWYQKQYSDVIINTRPELGFTRAADGTVNVTLVGLSVRPEWDIGQNFLTFGMSSEEDLALALRGLFLYRGGLCPPCRFQQ</sequence>
<accession>A0ABQ6ME87</accession>
<gene>
    <name evidence="1" type="ORF">TeGR_g13569</name>
</gene>
<name>A0ABQ6ME87_9STRA</name>
<keyword evidence="2" id="KW-1185">Reference proteome</keyword>
<evidence type="ECO:0000313" key="2">
    <source>
        <dbReference type="Proteomes" id="UP001165060"/>
    </source>
</evidence>
<evidence type="ECO:0000313" key="1">
    <source>
        <dbReference type="EMBL" id="GMI24761.1"/>
    </source>
</evidence>
<dbReference type="EMBL" id="BRYB01005459">
    <property type="protein sequence ID" value="GMI24761.1"/>
    <property type="molecule type" value="Genomic_DNA"/>
</dbReference>